<dbReference type="EMBL" id="NHRY01000261">
    <property type="protein sequence ID" value="PPQ27161.1"/>
    <property type="molecule type" value="Genomic_DNA"/>
</dbReference>
<accession>A0A2S6MXS6</accession>
<dbReference type="GO" id="GO:0018580">
    <property type="term" value="F:nitronate monooxygenase activity"/>
    <property type="evidence" value="ECO:0007669"/>
    <property type="project" value="InterPro"/>
</dbReference>
<evidence type="ECO:0000256" key="8">
    <source>
        <dbReference type="ARBA" id="ARBA00031155"/>
    </source>
</evidence>
<protein>
    <recommendedName>
        <fullName evidence="8">Propionate 3-nitronate monooxygenase</fullName>
    </recommendedName>
</protein>
<evidence type="ECO:0000256" key="5">
    <source>
        <dbReference type="ARBA" id="ARBA00022643"/>
    </source>
</evidence>
<evidence type="ECO:0000256" key="6">
    <source>
        <dbReference type="ARBA" id="ARBA00023002"/>
    </source>
</evidence>
<proteinExistence type="inferred from homology"/>
<comment type="catalytic activity">
    <reaction evidence="9">
        <text>3 propionate 3-nitronate + 3 O2 + H2O = 3 3-oxopropanoate + 2 nitrate + nitrite + H2O2 + 3 H(+)</text>
        <dbReference type="Rhea" id="RHEA:57332"/>
        <dbReference type="ChEBI" id="CHEBI:15377"/>
        <dbReference type="ChEBI" id="CHEBI:15378"/>
        <dbReference type="ChEBI" id="CHEBI:15379"/>
        <dbReference type="ChEBI" id="CHEBI:16240"/>
        <dbReference type="ChEBI" id="CHEBI:16301"/>
        <dbReference type="ChEBI" id="CHEBI:17632"/>
        <dbReference type="ChEBI" id="CHEBI:33190"/>
        <dbReference type="ChEBI" id="CHEBI:136067"/>
    </reaction>
</comment>
<dbReference type="GO" id="GO:0009636">
    <property type="term" value="P:response to toxic substance"/>
    <property type="evidence" value="ECO:0007669"/>
    <property type="project" value="UniProtKB-KW"/>
</dbReference>
<evidence type="ECO:0000256" key="9">
    <source>
        <dbReference type="ARBA" id="ARBA00049401"/>
    </source>
</evidence>
<keyword evidence="6" id="KW-0560">Oxidoreductase</keyword>
<keyword evidence="11" id="KW-1185">Reference proteome</keyword>
<evidence type="ECO:0000313" key="10">
    <source>
        <dbReference type="EMBL" id="PPQ27161.1"/>
    </source>
</evidence>
<keyword evidence="5" id="KW-0288">FMN</keyword>
<comment type="cofactor">
    <cofactor evidence="1">
        <name>FMN</name>
        <dbReference type="ChEBI" id="CHEBI:58210"/>
    </cofactor>
</comment>
<dbReference type="CDD" id="cd04730">
    <property type="entry name" value="NPD_like"/>
    <property type="match status" value="1"/>
</dbReference>
<evidence type="ECO:0000256" key="2">
    <source>
        <dbReference type="ARBA" id="ARBA00009881"/>
    </source>
</evidence>
<dbReference type="RefSeq" id="WP_104522127.1">
    <property type="nucleotide sequence ID" value="NZ_NHRY01000261.1"/>
</dbReference>
<organism evidence="10 11">
    <name type="scientific">Rhodopila globiformis</name>
    <name type="common">Rhodopseudomonas globiformis</name>
    <dbReference type="NCBI Taxonomy" id="1071"/>
    <lineage>
        <taxon>Bacteria</taxon>
        <taxon>Pseudomonadati</taxon>
        <taxon>Pseudomonadota</taxon>
        <taxon>Alphaproteobacteria</taxon>
        <taxon>Acetobacterales</taxon>
        <taxon>Acetobacteraceae</taxon>
        <taxon>Rhodopila</taxon>
    </lineage>
</organism>
<dbReference type="InterPro" id="IPR004136">
    <property type="entry name" value="NMO"/>
</dbReference>
<dbReference type="OrthoDB" id="9778912at2"/>
<dbReference type="InterPro" id="IPR013785">
    <property type="entry name" value="Aldolase_TIM"/>
</dbReference>
<evidence type="ECO:0000256" key="4">
    <source>
        <dbReference type="ARBA" id="ARBA00022630"/>
    </source>
</evidence>
<dbReference type="Pfam" id="PF03060">
    <property type="entry name" value="NMO"/>
    <property type="match status" value="1"/>
</dbReference>
<dbReference type="Gene3D" id="3.20.20.70">
    <property type="entry name" value="Aldolase class I"/>
    <property type="match status" value="1"/>
</dbReference>
<dbReference type="AlphaFoldDB" id="A0A2S6MXS6"/>
<name>A0A2S6MXS6_RHOGL</name>
<comment type="caution">
    <text evidence="10">The sequence shown here is derived from an EMBL/GenBank/DDBJ whole genome shotgun (WGS) entry which is preliminary data.</text>
</comment>
<dbReference type="Proteomes" id="UP000239724">
    <property type="component" value="Unassembled WGS sequence"/>
</dbReference>
<comment type="similarity">
    <text evidence="2">Belongs to the nitronate monooxygenase family. NMO class I subfamily.</text>
</comment>
<reference evidence="10 11" key="1">
    <citation type="journal article" date="2018" name="Arch. Microbiol.">
        <title>New insights into the metabolic potential of the phototrophic purple bacterium Rhodopila globiformis DSM 161(T) from its draft genome sequence and evidence for a vanadium-dependent nitrogenase.</title>
        <authorList>
            <person name="Imhoff J.F."/>
            <person name="Rahn T."/>
            <person name="Kunzel S."/>
            <person name="Neulinger S.C."/>
        </authorList>
    </citation>
    <scope>NUCLEOTIDE SEQUENCE [LARGE SCALE GENOMIC DNA]</scope>
    <source>
        <strain evidence="10 11">DSM 161</strain>
    </source>
</reference>
<evidence type="ECO:0000256" key="3">
    <source>
        <dbReference type="ARBA" id="ARBA00022575"/>
    </source>
</evidence>
<gene>
    <name evidence="10" type="ORF">CCS01_28015</name>
</gene>
<dbReference type="PANTHER" id="PTHR42747:SF3">
    <property type="entry name" value="NITRONATE MONOOXYGENASE-RELATED"/>
    <property type="match status" value="1"/>
</dbReference>
<keyword evidence="7 10" id="KW-0503">Monooxygenase</keyword>
<sequence>MSNPHPALVRVRAFCDRFGLRAPILLAPMAGVCPPALSIAVANAGGLGACGALPMPPAAIAAWAQEVRAGTSGPFQINLWIPDPPPVRDPDREAAVRAFLASWGPDVAVTAGDVTPPDFAAQCEALLDAAPPIVSSVMGLYPPEFVRRLKQRGISWWANVSTVAEARAAEAAGADVVVAQGMEAGGHRGCFDAARAEAAMVGLFALVPAVADAVRVPVVATGGIADPRGVAAALLLGASAAQIGTGFLRCPETKLHPAWAEALARTLPEDTLVTRAFSGRAGRSIATAYARAATAPDAPAPAPYPVQRGLAQPMRDEAGKAGDVDRMQAWAGQSAALAPAVPAEAMVRALWEGAQALLGGQAASATA</sequence>
<dbReference type="SUPFAM" id="SSF51412">
    <property type="entry name" value="Inosine monophosphate dehydrogenase (IMPDH)"/>
    <property type="match status" value="1"/>
</dbReference>
<evidence type="ECO:0000256" key="7">
    <source>
        <dbReference type="ARBA" id="ARBA00023033"/>
    </source>
</evidence>
<dbReference type="PANTHER" id="PTHR42747">
    <property type="entry name" value="NITRONATE MONOOXYGENASE-RELATED"/>
    <property type="match status" value="1"/>
</dbReference>
<evidence type="ECO:0000313" key="11">
    <source>
        <dbReference type="Proteomes" id="UP000239724"/>
    </source>
</evidence>
<keyword evidence="3" id="KW-0216">Detoxification</keyword>
<keyword evidence="4" id="KW-0285">Flavoprotein</keyword>
<evidence type="ECO:0000256" key="1">
    <source>
        <dbReference type="ARBA" id="ARBA00001917"/>
    </source>
</evidence>